<evidence type="ECO:0000256" key="3">
    <source>
        <dbReference type="ARBA" id="ARBA00023052"/>
    </source>
</evidence>
<evidence type="ECO:0000256" key="1">
    <source>
        <dbReference type="ARBA" id="ARBA00001964"/>
    </source>
</evidence>
<comment type="caution">
    <text evidence="9">The sequence shown here is derived from an EMBL/GenBank/DDBJ whole genome shotgun (WGS) entry which is preliminary data.</text>
</comment>
<comment type="similarity">
    <text evidence="2 4">Belongs to the TPP enzyme family.</text>
</comment>
<dbReference type="AlphaFoldDB" id="A0A6A7Y6H8"/>
<dbReference type="SUPFAM" id="SSF52467">
    <property type="entry name" value="DHS-like NAD/FAD-binding domain"/>
    <property type="match status" value="1"/>
</dbReference>
<dbReference type="Gene3D" id="3.40.50.970">
    <property type="match status" value="2"/>
</dbReference>
<feature type="domain" description="Thiamine pyrophosphate enzyme TPP-binding" evidence="7">
    <location>
        <begin position="383"/>
        <end position="527"/>
    </location>
</feature>
<evidence type="ECO:0000313" key="10">
    <source>
        <dbReference type="Proteomes" id="UP000332515"/>
    </source>
</evidence>
<dbReference type="Gene3D" id="3.40.50.1220">
    <property type="entry name" value="TPP-binding domain"/>
    <property type="match status" value="1"/>
</dbReference>
<dbReference type="CDD" id="cd07035">
    <property type="entry name" value="TPP_PYR_POX_like"/>
    <property type="match status" value="1"/>
</dbReference>
<dbReference type="FunFam" id="3.40.50.970:FF:000007">
    <property type="entry name" value="Acetolactate synthase"/>
    <property type="match status" value="1"/>
</dbReference>
<comment type="cofactor">
    <cofactor evidence="1">
        <name>thiamine diphosphate</name>
        <dbReference type="ChEBI" id="CHEBI:58937"/>
    </cofactor>
</comment>
<evidence type="ECO:0000256" key="4">
    <source>
        <dbReference type="RuleBase" id="RU362132"/>
    </source>
</evidence>
<dbReference type="GO" id="GO:0030976">
    <property type="term" value="F:thiamine pyrophosphate binding"/>
    <property type="evidence" value="ECO:0007669"/>
    <property type="project" value="InterPro"/>
</dbReference>
<dbReference type="InterPro" id="IPR012000">
    <property type="entry name" value="Thiamin_PyroP_enz_cen_dom"/>
</dbReference>
<evidence type="ECO:0000313" key="9">
    <source>
        <dbReference type="EMBL" id="MQT14910.1"/>
    </source>
</evidence>
<dbReference type="GO" id="GO:0009099">
    <property type="term" value="P:L-valine biosynthetic process"/>
    <property type="evidence" value="ECO:0007669"/>
    <property type="project" value="TreeGrafter"/>
</dbReference>
<dbReference type="PANTHER" id="PTHR18968:SF13">
    <property type="entry name" value="ACETOLACTATE SYNTHASE CATALYTIC SUBUNIT, MITOCHONDRIAL"/>
    <property type="match status" value="1"/>
</dbReference>
<evidence type="ECO:0000256" key="2">
    <source>
        <dbReference type="ARBA" id="ARBA00007812"/>
    </source>
</evidence>
<evidence type="ECO:0000259" key="8">
    <source>
        <dbReference type="Pfam" id="PF02776"/>
    </source>
</evidence>
<dbReference type="CDD" id="cd00568">
    <property type="entry name" value="TPP_enzymes"/>
    <property type="match status" value="1"/>
</dbReference>
<evidence type="ECO:0000259" key="7">
    <source>
        <dbReference type="Pfam" id="PF02775"/>
    </source>
</evidence>
<organism evidence="9 10">
    <name type="scientific">Segnochrobactrum spirostomi</name>
    <dbReference type="NCBI Taxonomy" id="2608987"/>
    <lineage>
        <taxon>Bacteria</taxon>
        <taxon>Pseudomonadati</taxon>
        <taxon>Pseudomonadota</taxon>
        <taxon>Alphaproteobacteria</taxon>
        <taxon>Hyphomicrobiales</taxon>
        <taxon>Segnochrobactraceae</taxon>
        <taxon>Segnochrobactrum</taxon>
    </lineage>
</organism>
<feature type="domain" description="Thiamine pyrophosphate enzyme N-terminal TPP-binding" evidence="8">
    <location>
        <begin position="9"/>
        <end position="123"/>
    </location>
</feature>
<dbReference type="GO" id="GO:0005948">
    <property type="term" value="C:acetolactate synthase complex"/>
    <property type="evidence" value="ECO:0007669"/>
    <property type="project" value="TreeGrafter"/>
</dbReference>
<dbReference type="InterPro" id="IPR045229">
    <property type="entry name" value="TPP_enz"/>
</dbReference>
<dbReference type="EMBL" id="VWNA01000002">
    <property type="protein sequence ID" value="MQT14910.1"/>
    <property type="molecule type" value="Genomic_DNA"/>
</dbReference>
<feature type="domain" description="Thiamine pyrophosphate enzyme central" evidence="6">
    <location>
        <begin position="194"/>
        <end position="325"/>
    </location>
</feature>
<dbReference type="EC" id="4.1.1.75" evidence="9"/>
<evidence type="ECO:0000259" key="6">
    <source>
        <dbReference type="Pfam" id="PF00205"/>
    </source>
</evidence>
<dbReference type="GO" id="GO:0009097">
    <property type="term" value="P:isoleucine biosynthetic process"/>
    <property type="evidence" value="ECO:0007669"/>
    <property type="project" value="TreeGrafter"/>
</dbReference>
<dbReference type="GO" id="GO:0000287">
    <property type="term" value="F:magnesium ion binding"/>
    <property type="evidence" value="ECO:0007669"/>
    <property type="project" value="InterPro"/>
</dbReference>
<dbReference type="PROSITE" id="PS00187">
    <property type="entry name" value="TPP_ENZYMES"/>
    <property type="match status" value="1"/>
</dbReference>
<sequence>MSDDIPSCGTRLVEILSAYGVDTVFGMPGVHTLEAYRGLPGSAIRHIGVRHEQGAGFMADGYARVSGKPGVCLLISGPGVTNAATPLGQAYSDSQPMLLLSSVAAVRDLGMHRGRLHEIRDQARVTEPLTAFSQVALSVEQVHELVDRAFALFRSARPRPVHISLPLDVIATPDPRPGRARPTPRPPLPDPDAIAEAASLLAGASRPMIVAGGGTVNAAEALTRLAEKLGAPVIPTIAAKGVIPDGHPLALETTLDRPATQAFLASADVVLAIGTELAEPDVWLDEPFPFSGALIRIDIDPAVTVQDYDVALAIVGDARAALEDLVDALDEFEPASTLADGSEVISVRVAEREALTPLERKHVVVLEALRAALPDDGMVFGDMTQIVYTAYAFFPVSRPRSFFFPTGYGTLGFALPAAIGGQLAAPDRPTVVLVGDGGLLFTVQELATAVEQKLPLAIVLWNNDSLAQIRDGMRRRNIPEIGVNQLNPDYGTLAKAFGCRLARPDSLAEFADALKAAFAADGPTLIELNEDAPFLAAND</sequence>
<dbReference type="NCBIfam" id="NF005712">
    <property type="entry name" value="PRK07524.1"/>
    <property type="match status" value="1"/>
</dbReference>
<dbReference type="GO" id="GO:0003984">
    <property type="term" value="F:acetolactate synthase activity"/>
    <property type="evidence" value="ECO:0007669"/>
    <property type="project" value="TreeGrafter"/>
</dbReference>
<dbReference type="InterPro" id="IPR000399">
    <property type="entry name" value="TPP-bd_CS"/>
</dbReference>
<dbReference type="GO" id="GO:0050660">
    <property type="term" value="F:flavin adenine dinucleotide binding"/>
    <property type="evidence" value="ECO:0007669"/>
    <property type="project" value="TreeGrafter"/>
</dbReference>
<feature type="region of interest" description="Disordered" evidence="5">
    <location>
        <begin position="170"/>
        <end position="191"/>
    </location>
</feature>
<dbReference type="Pfam" id="PF02775">
    <property type="entry name" value="TPP_enzyme_C"/>
    <property type="match status" value="1"/>
</dbReference>
<keyword evidence="9" id="KW-0456">Lyase</keyword>
<dbReference type="InterPro" id="IPR029035">
    <property type="entry name" value="DHS-like_NAD/FAD-binding_dom"/>
</dbReference>
<accession>A0A6A7Y6H8</accession>
<keyword evidence="10" id="KW-1185">Reference proteome</keyword>
<dbReference type="InterPro" id="IPR029061">
    <property type="entry name" value="THDP-binding"/>
</dbReference>
<name>A0A6A7Y6H8_9HYPH</name>
<keyword evidence="3 4" id="KW-0786">Thiamine pyrophosphate</keyword>
<dbReference type="GO" id="GO:0047435">
    <property type="term" value="F:5-guanidino-2-oxopentanoate decarboxylase activity"/>
    <property type="evidence" value="ECO:0007669"/>
    <property type="project" value="UniProtKB-EC"/>
</dbReference>
<dbReference type="Proteomes" id="UP000332515">
    <property type="component" value="Unassembled WGS sequence"/>
</dbReference>
<gene>
    <name evidence="9" type="ORF">F0357_20090</name>
</gene>
<dbReference type="InterPro" id="IPR011766">
    <property type="entry name" value="TPP_enzyme_TPP-bd"/>
</dbReference>
<dbReference type="InterPro" id="IPR012001">
    <property type="entry name" value="Thiamin_PyroP_enz_TPP-bd_dom"/>
</dbReference>
<dbReference type="PANTHER" id="PTHR18968">
    <property type="entry name" value="THIAMINE PYROPHOSPHATE ENZYMES"/>
    <property type="match status" value="1"/>
</dbReference>
<dbReference type="RefSeq" id="WP_208948500.1">
    <property type="nucleotide sequence ID" value="NZ_VWNA01000002.1"/>
</dbReference>
<dbReference type="Pfam" id="PF02776">
    <property type="entry name" value="TPP_enzyme_N"/>
    <property type="match status" value="1"/>
</dbReference>
<dbReference type="SUPFAM" id="SSF52518">
    <property type="entry name" value="Thiamin diphosphate-binding fold (THDP-binding)"/>
    <property type="match status" value="2"/>
</dbReference>
<proteinExistence type="inferred from homology"/>
<reference evidence="9 10" key="1">
    <citation type="submission" date="2019-09" db="EMBL/GenBank/DDBJ databases">
        <title>Segnochrobactrum spirostomi gen. nov., sp. nov., isolated from the ciliate Spirostomum cf. yagiui and description of a novel family, Segnochrobactraceae fam. nov. within the order Rhizobiales of the class Alphaproteobacteria.</title>
        <authorList>
            <person name="Akter S."/>
            <person name="Shazib S.U.A."/>
            <person name="Shin M.K."/>
        </authorList>
    </citation>
    <scope>NUCLEOTIDE SEQUENCE [LARGE SCALE GENOMIC DNA]</scope>
    <source>
        <strain evidence="9 10">Sp-1</strain>
    </source>
</reference>
<protein>
    <submittedName>
        <fullName evidence="9">5-guanidino-2-oxopentanoate decarboxylase</fullName>
        <ecNumber evidence="9">4.1.1.75</ecNumber>
    </submittedName>
</protein>
<evidence type="ECO:0000256" key="5">
    <source>
        <dbReference type="SAM" id="MobiDB-lite"/>
    </source>
</evidence>
<dbReference type="Pfam" id="PF00205">
    <property type="entry name" value="TPP_enzyme_M"/>
    <property type="match status" value="1"/>
</dbReference>